<feature type="transmembrane region" description="Helical" evidence="7">
    <location>
        <begin position="159"/>
        <end position="178"/>
    </location>
</feature>
<feature type="transmembrane region" description="Helical" evidence="7">
    <location>
        <begin position="126"/>
        <end position="147"/>
    </location>
</feature>
<gene>
    <name evidence="9" type="ORF">JOC58_004734</name>
</gene>
<evidence type="ECO:0000256" key="2">
    <source>
        <dbReference type="ARBA" id="ARBA00022448"/>
    </source>
</evidence>
<evidence type="ECO:0000256" key="7">
    <source>
        <dbReference type="SAM" id="Phobius"/>
    </source>
</evidence>
<organism evidence="9 10">
    <name type="scientific">Paenibacillus hunanensis</name>
    <dbReference type="NCBI Taxonomy" id="539262"/>
    <lineage>
        <taxon>Bacteria</taxon>
        <taxon>Bacillati</taxon>
        <taxon>Bacillota</taxon>
        <taxon>Bacilli</taxon>
        <taxon>Bacillales</taxon>
        <taxon>Paenibacillaceae</taxon>
        <taxon>Paenibacillus</taxon>
    </lineage>
</organism>
<dbReference type="Pfam" id="PF01699">
    <property type="entry name" value="Na_Ca_ex"/>
    <property type="match status" value="2"/>
</dbReference>
<dbReference type="RefSeq" id="WP_188775112.1">
    <property type="nucleotide sequence ID" value="NZ_BMMB01000004.1"/>
</dbReference>
<feature type="domain" description="Sodium/calcium exchanger membrane region" evidence="8">
    <location>
        <begin position="28"/>
        <end position="180"/>
    </location>
</feature>
<comment type="subcellular location">
    <subcellularLocation>
        <location evidence="1">Endomembrane system</location>
        <topology evidence="1">Multi-pass membrane protein</topology>
    </subcellularLocation>
</comment>
<evidence type="ECO:0000259" key="8">
    <source>
        <dbReference type="Pfam" id="PF01699"/>
    </source>
</evidence>
<feature type="transmembrane region" description="Helical" evidence="7">
    <location>
        <begin position="60"/>
        <end position="81"/>
    </location>
</feature>
<evidence type="ECO:0000256" key="5">
    <source>
        <dbReference type="ARBA" id="ARBA00023065"/>
    </source>
</evidence>
<dbReference type="EMBL" id="JAVDQH010000041">
    <property type="protein sequence ID" value="MDR6246774.1"/>
    <property type="molecule type" value="Genomic_DNA"/>
</dbReference>
<dbReference type="PANTHER" id="PTHR31503">
    <property type="entry name" value="VACUOLAR CALCIUM ION TRANSPORTER"/>
    <property type="match status" value="1"/>
</dbReference>
<protein>
    <submittedName>
        <fullName evidence="9">Ca2+:H+ antiporter</fullName>
    </submittedName>
</protein>
<sequence>MKKHISTILLAIFFVLSAVAHYAGFNPVLQFIFSAIAVVLVAGFLGRATESVAHYAGQRLGGFLNATFGNAAELIIAIMLLREGLYDMVKASLTGSIIGNLLLVLGLSIFAGGLKHKVQNFNVALANMNGSLMIVAVIALFVPALFLNTHSITHPQVNTLSLIVAGLLILAYIAWLIFSMVTHKHYLADVKTTPAVPTGGHGSAVGVAQISMDSATVANAGTASPMTSSATADVHEEEQPDWSKKRSILYLLIATVMTAFVSEWLVGTLETFTSSFGFSELFVGAFVVAIIGNAAEHSAAILLAMKNKIGASVEIAVGSSLQIALFVAPVLVFVSFFLGNTMDIVFTTLELVAIMVSVFIAKSIIQDGSTNWYEGLLLIVVYIILGVSFYLV</sequence>
<keyword evidence="2" id="KW-0813">Transport</keyword>
<evidence type="ECO:0000256" key="4">
    <source>
        <dbReference type="ARBA" id="ARBA00022989"/>
    </source>
</evidence>
<keyword evidence="10" id="KW-1185">Reference proteome</keyword>
<evidence type="ECO:0000313" key="10">
    <source>
        <dbReference type="Proteomes" id="UP001185028"/>
    </source>
</evidence>
<dbReference type="PANTHER" id="PTHR31503:SF22">
    <property type="entry name" value="VACUOLAR CALCIUM ION TRANSPORTER"/>
    <property type="match status" value="1"/>
</dbReference>
<feature type="transmembrane region" description="Helical" evidence="7">
    <location>
        <begin position="30"/>
        <end position="48"/>
    </location>
</feature>
<dbReference type="InterPro" id="IPR004713">
    <property type="entry name" value="CaH_exchang"/>
</dbReference>
<feature type="transmembrane region" description="Helical" evidence="7">
    <location>
        <begin position="281"/>
        <end position="303"/>
    </location>
</feature>
<keyword evidence="5" id="KW-0406">Ion transport</keyword>
<feature type="transmembrane region" description="Helical" evidence="7">
    <location>
        <begin position="248"/>
        <end position="269"/>
    </location>
</feature>
<evidence type="ECO:0000256" key="6">
    <source>
        <dbReference type="ARBA" id="ARBA00023136"/>
    </source>
</evidence>
<keyword evidence="6 7" id="KW-0472">Membrane</keyword>
<dbReference type="InterPro" id="IPR004837">
    <property type="entry name" value="NaCa_Exmemb"/>
</dbReference>
<name>A0ABU1J5J5_9BACL</name>
<comment type="caution">
    <text evidence="9">The sequence shown here is derived from an EMBL/GenBank/DDBJ whole genome shotgun (WGS) entry which is preliminary data.</text>
</comment>
<evidence type="ECO:0000256" key="1">
    <source>
        <dbReference type="ARBA" id="ARBA00004127"/>
    </source>
</evidence>
<feature type="transmembrane region" description="Helical" evidence="7">
    <location>
        <begin position="93"/>
        <end position="114"/>
    </location>
</feature>
<dbReference type="InterPro" id="IPR044880">
    <property type="entry name" value="NCX_ion-bd_dom_sf"/>
</dbReference>
<feature type="transmembrane region" description="Helical" evidence="7">
    <location>
        <begin position="372"/>
        <end position="391"/>
    </location>
</feature>
<proteinExistence type="predicted"/>
<evidence type="ECO:0000313" key="9">
    <source>
        <dbReference type="EMBL" id="MDR6246774.1"/>
    </source>
</evidence>
<dbReference type="Proteomes" id="UP001185028">
    <property type="component" value="Unassembled WGS sequence"/>
</dbReference>
<keyword evidence="4 7" id="KW-1133">Transmembrane helix</keyword>
<evidence type="ECO:0000256" key="3">
    <source>
        <dbReference type="ARBA" id="ARBA00022692"/>
    </source>
</evidence>
<feature type="domain" description="Sodium/calcium exchanger membrane region" evidence="8">
    <location>
        <begin position="247"/>
        <end position="385"/>
    </location>
</feature>
<accession>A0ABU1J5J5</accession>
<feature type="transmembrane region" description="Helical" evidence="7">
    <location>
        <begin position="315"/>
        <end position="338"/>
    </location>
</feature>
<feature type="transmembrane region" description="Helical" evidence="7">
    <location>
        <begin position="344"/>
        <end position="365"/>
    </location>
</feature>
<keyword evidence="3 7" id="KW-0812">Transmembrane</keyword>
<reference evidence="9 10" key="1">
    <citation type="submission" date="2023-07" db="EMBL/GenBank/DDBJ databases">
        <title>Genomic Encyclopedia of Type Strains, Phase IV (KMG-IV): sequencing the most valuable type-strain genomes for metagenomic binning, comparative biology and taxonomic classification.</title>
        <authorList>
            <person name="Goeker M."/>
        </authorList>
    </citation>
    <scope>NUCLEOTIDE SEQUENCE [LARGE SCALE GENOMIC DNA]</scope>
    <source>
        <strain evidence="9 10">DSM 22170</strain>
    </source>
</reference>
<dbReference type="Gene3D" id="1.20.1420.30">
    <property type="entry name" value="NCX, central ion-binding region"/>
    <property type="match status" value="2"/>
</dbReference>